<dbReference type="GO" id="GO:0005737">
    <property type="term" value="C:cytoplasm"/>
    <property type="evidence" value="ECO:0007669"/>
    <property type="project" value="TreeGrafter"/>
</dbReference>
<dbReference type="EMBL" id="WTPW01000017">
    <property type="protein sequence ID" value="KAF0559392.1"/>
    <property type="molecule type" value="Genomic_DNA"/>
</dbReference>
<dbReference type="GO" id="GO:0043248">
    <property type="term" value="P:proteasome assembly"/>
    <property type="evidence" value="ECO:0007669"/>
    <property type="project" value="InterPro"/>
</dbReference>
<sequence>MANSEIQLLENIEIQFVFAENEVQFEEKLKNFLSHVLKELASPHEIVRKKAIEILNHIKKRMTKTVKLPWNLLAELVCSENFMQFTLLKNFTIVFLKTAYDRLTEKDKITQLLPLIKNIELKSHNMKKILFQIIFELFQKLKLKFADLETKEVVDSLYSLYECSRLLSNEKELLCQSQSIKFEIMCYLCKSKLATNIFPFMLHVSFDCLYSPKTDANLQKKGVDFIQWITRTADTSIVELIGKSLLFGLLKIIKETRIENFKNLSGEQEINQTLLFKPFYGSPDLSIHNSEKDSENLKIIIFKFQELDQLDQFDQWTNEEIIQEIINILEENIDERKSISLISLIS</sequence>
<feature type="domain" description="Proteasome component Ecm29 N-terminal" evidence="2">
    <location>
        <begin position="9"/>
        <end position="143"/>
    </location>
</feature>
<evidence type="ECO:0000313" key="3">
    <source>
        <dbReference type="EMBL" id="KAF0559392.1"/>
    </source>
</evidence>
<dbReference type="Proteomes" id="UP000439903">
    <property type="component" value="Unassembled WGS sequence"/>
</dbReference>
<dbReference type="SUPFAM" id="SSF48371">
    <property type="entry name" value="ARM repeat"/>
    <property type="match status" value="1"/>
</dbReference>
<proteinExistence type="predicted"/>
<dbReference type="GO" id="GO:0036503">
    <property type="term" value="P:ERAD pathway"/>
    <property type="evidence" value="ECO:0007669"/>
    <property type="project" value="TreeGrafter"/>
</dbReference>
<dbReference type="InterPro" id="IPR016024">
    <property type="entry name" value="ARM-type_fold"/>
</dbReference>
<name>A0A8H4B4M0_GIGMA</name>
<dbReference type="Pfam" id="PF13001">
    <property type="entry name" value="ECM29_N"/>
    <property type="match status" value="1"/>
</dbReference>
<evidence type="ECO:0000313" key="4">
    <source>
        <dbReference type="Proteomes" id="UP000439903"/>
    </source>
</evidence>
<dbReference type="GO" id="GO:0005634">
    <property type="term" value="C:nucleus"/>
    <property type="evidence" value="ECO:0007669"/>
    <property type="project" value="TreeGrafter"/>
</dbReference>
<evidence type="ECO:0000256" key="1">
    <source>
        <dbReference type="ARBA" id="ARBA00022737"/>
    </source>
</evidence>
<keyword evidence="1" id="KW-0677">Repeat</keyword>
<organism evidence="3 4">
    <name type="scientific">Gigaspora margarita</name>
    <dbReference type="NCBI Taxonomy" id="4874"/>
    <lineage>
        <taxon>Eukaryota</taxon>
        <taxon>Fungi</taxon>
        <taxon>Fungi incertae sedis</taxon>
        <taxon>Mucoromycota</taxon>
        <taxon>Glomeromycotina</taxon>
        <taxon>Glomeromycetes</taxon>
        <taxon>Diversisporales</taxon>
        <taxon>Gigasporaceae</taxon>
        <taxon>Gigaspora</taxon>
    </lineage>
</organism>
<comment type="caution">
    <text evidence="3">The sequence shown here is derived from an EMBL/GenBank/DDBJ whole genome shotgun (WGS) entry which is preliminary data.</text>
</comment>
<protein>
    <submittedName>
        <fullName evidence="3">ARM repeat-containing protein</fullName>
    </submittedName>
</protein>
<dbReference type="OrthoDB" id="2445881at2759"/>
<dbReference type="PANTHER" id="PTHR23346:SF19">
    <property type="entry name" value="PROTEASOME ADAPTER AND SCAFFOLD PROTEIN ECM29"/>
    <property type="match status" value="1"/>
</dbReference>
<dbReference type="PANTHER" id="PTHR23346">
    <property type="entry name" value="TRANSLATIONAL ACTIVATOR GCN1-RELATED"/>
    <property type="match status" value="1"/>
</dbReference>
<evidence type="ECO:0000259" key="2">
    <source>
        <dbReference type="Pfam" id="PF13001"/>
    </source>
</evidence>
<dbReference type="InterPro" id="IPR024372">
    <property type="entry name" value="Ecm29_N"/>
</dbReference>
<reference evidence="3 4" key="1">
    <citation type="journal article" date="2019" name="Environ. Microbiol.">
        <title>At the nexus of three kingdoms: the genome of the mycorrhizal fungus Gigaspora margarita provides insights into plant, endobacterial and fungal interactions.</title>
        <authorList>
            <person name="Venice F."/>
            <person name="Ghignone S."/>
            <person name="Salvioli di Fossalunga A."/>
            <person name="Amselem J."/>
            <person name="Novero M."/>
            <person name="Xianan X."/>
            <person name="Sedzielewska Toro K."/>
            <person name="Morin E."/>
            <person name="Lipzen A."/>
            <person name="Grigoriev I.V."/>
            <person name="Henrissat B."/>
            <person name="Martin F.M."/>
            <person name="Bonfante P."/>
        </authorList>
    </citation>
    <scope>NUCLEOTIDE SEQUENCE [LARGE SCALE GENOMIC DNA]</scope>
    <source>
        <strain evidence="3 4">BEG34</strain>
    </source>
</reference>
<gene>
    <name evidence="3" type="ORF">F8M41_006145</name>
</gene>
<dbReference type="GO" id="GO:0060090">
    <property type="term" value="F:molecular adaptor activity"/>
    <property type="evidence" value="ECO:0007669"/>
    <property type="project" value="InterPro"/>
</dbReference>
<dbReference type="AlphaFoldDB" id="A0A8H4B4M0"/>
<keyword evidence="4" id="KW-1185">Reference proteome</keyword>
<accession>A0A8H4B4M0</accession>